<accession>A0A975BNW0</accession>
<evidence type="ECO:0000313" key="2">
    <source>
        <dbReference type="EMBL" id="QTA88360.1"/>
    </source>
</evidence>
<sequence>MPDVVPPFRQAHGVPHGVSFDKLRERREETLSLSKERSTLSLSKGGN</sequence>
<evidence type="ECO:0000256" key="1">
    <source>
        <dbReference type="SAM" id="MobiDB-lite"/>
    </source>
</evidence>
<keyword evidence="3" id="KW-1185">Reference proteome</keyword>
<dbReference type="EMBL" id="CP061800">
    <property type="protein sequence ID" value="QTA88360.1"/>
    <property type="molecule type" value="Genomic_DNA"/>
</dbReference>
<name>A0A975BNW0_9BACT</name>
<gene>
    <name evidence="2" type="ORF">dnm_044040</name>
</gene>
<protein>
    <submittedName>
        <fullName evidence="2">Uncharacterized protein</fullName>
    </submittedName>
</protein>
<evidence type="ECO:0000313" key="3">
    <source>
        <dbReference type="Proteomes" id="UP000663722"/>
    </source>
</evidence>
<organism evidence="2 3">
    <name type="scientific">Desulfonema magnum</name>
    <dbReference type="NCBI Taxonomy" id="45655"/>
    <lineage>
        <taxon>Bacteria</taxon>
        <taxon>Pseudomonadati</taxon>
        <taxon>Thermodesulfobacteriota</taxon>
        <taxon>Desulfobacteria</taxon>
        <taxon>Desulfobacterales</taxon>
        <taxon>Desulfococcaceae</taxon>
        <taxon>Desulfonema</taxon>
    </lineage>
</organism>
<proteinExistence type="predicted"/>
<dbReference type="AlphaFoldDB" id="A0A975BNW0"/>
<reference evidence="2" key="1">
    <citation type="journal article" date="2021" name="Microb. Physiol.">
        <title>Proteogenomic Insights into the Physiology of Marine, Sulfate-Reducing, Filamentous Desulfonema limicola and Desulfonema magnum.</title>
        <authorList>
            <person name="Schnaars V."/>
            <person name="Wohlbrand L."/>
            <person name="Scheve S."/>
            <person name="Hinrichs C."/>
            <person name="Reinhardt R."/>
            <person name="Rabus R."/>
        </authorList>
    </citation>
    <scope>NUCLEOTIDE SEQUENCE</scope>
    <source>
        <strain evidence="2">4be13</strain>
    </source>
</reference>
<dbReference type="Proteomes" id="UP000663722">
    <property type="component" value="Chromosome"/>
</dbReference>
<feature type="region of interest" description="Disordered" evidence="1">
    <location>
        <begin position="1"/>
        <end position="23"/>
    </location>
</feature>
<dbReference type="KEGG" id="dmm:dnm_044040"/>